<feature type="domain" description="Protein kinase" evidence="18">
    <location>
        <begin position="695"/>
        <end position="970"/>
    </location>
</feature>
<evidence type="ECO:0000256" key="4">
    <source>
        <dbReference type="ARBA" id="ARBA00022614"/>
    </source>
</evidence>
<keyword evidence="6 16" id="KW-0812">Transmembrane</keyword>
<dbReference type="SUPFAM" id="SSF56112">
    <property type="entry name" value="Protein kinase-like (PK-like)"/>
    <property type="match status" value="1"/>
</dbReference>
<dbReference type="Proteomes" id="UP001652660">
    <property type="component" value="Chromosome 10e"/>
</dbReference>
<accession>A0A6P6UK25</accession>
<evidence type="ECO:0000256" key="8">
    <source>
        <dbReference type="ARBA" id="ARBA00022741"/>
    </source>
</evidence>
<feature type="binding site" evidence="15">
    <location>
        <position position="724"/>
    </location>
    <ligand>
        <name>ATP</name>
        <dbReference type="ChEBI" id="CHEBI:30616"/>
    </ligand>
</feature>
<comment type="catalytic activity">
    <reaction evidence="14">
        <text>L-seryl-[protein] + ATP = O-phospho-L-seryl-[protein] + ADP + H(+)</text>
        <dbReference type="Rhea" id="RHEA:17989"/>
        <dbReference type="Rhea" id="RHEA-COMP:9863"/>
        <dbReference type="Rhea" id="RHEA-COMP:11604"/>
        <dbReference type="ChEBI" id="CHEBI:15378"/>
        <dbReference type="ChEBI" id="CHEBI:29999"/>
        <dbReference type="ChEBI" id="CHEBI:30616"/>
        <dbReference type="ChEBI" id="CHEBI:83421"/>
        <dbReference type="ChEBI" id="CHEBI:456216"/>
        <dbReference type="EC" id="2.7.11.1"/>
    </reaction>
</comment>
<feature type="chain" id="PRO_5046568331" description="non-specific serine/threonine protein kinase" evidence="17">
    <location>
        <begin position="26"/>
        <end position="989"/>
    </location>
</feature>
<comment type="catalytic activity">
    <reaction evidence="13">
        <text>L-threonyl-[protein] + ATP = O-phospho-L-threonyl-[protein] + ADP + H(+)</text>
        <dbReference type="Rhea" id="RHEA:46608"/>
        <dbReference type="Rhea" id="RHEA-COMP:11060"/>
        <dbReference type="Rhea" id="RHEA-COMP:11605"/>
        <dbReference type="ChEBI" id="CHEBI:15378"/>
        <dbReference type="ChEBI" id="CHEBI:30013"/>
        <dbReference type="ChEBI" id="CHEBI:30616"/>
        <dbReference type="ChEBI" id="CHEBI:61977"/>
        <dbReference type="ChEBI" id="CHEBI:456216"/>
        <dbReference type="EC" id="2.7.11.1"/>
    </reaction>
</comment>
<evidence type="ECO:0000256" key="17">
    <source>
        <dbReference type="SAM" id="SignalP"/>
    </source>
</evidence>
<dbReference type="OrthoDB" id="676979at2759"/>
<keyword evidence="4" id="KW-0433">Leucine-rich repeat</keyword>
<evidence type="ECO:0000256" key="6">
    <source>
        <dbReference type="ARBA" id="ARBA00022692"/>
    </source>
</evidence>
<dbReference type="AlphaFoldDB" id="A0A6P6UK25"/>
<evidence type="ECO:0000256" key="1">
    <source>
        <dbReference type="ARBA" id="ARBA00004370"/>
    </source>
</evidence>
<evidence type="ECO:0000256" key="2">
    <source>
        <dbReference type="ARBA" id="ARBA00012513"/>
    </source>
</evidence>
<organism evidence="19 20">
    <name type="scientific">Coffea arabica</name>
    <name type="common">Arabian coffee</name>
    <dbReference type="NCBI Taxonomy" id="13443"/>
    <lineage>
        <taxon>Eukaryota</taxon>
        <taxon>Viridiplantae</taxon>
        <taxon>Streptophyta</taxon>
        <taxon>Embryophyta</taxon>
        <taxon>Tracheophyta</taxon>
        <taxon>Spermatophyta</taxon>
        <taxon>Magnoliopsida</taxon>
        <taxon>eudicotyledons</taxon>
        <taxon>Gunneridae</taxon>
        <taxon>Pentapetalae</taxon>
        <taxon>asterids</taxon>
        <taxon>lamiids</taxon>
        <taxon>Gentianales</taxon>
        <taxon>Rubiaceae</taxon>
        <taxon>Ixoroideae</taxon>
        <taxon>Gardenieae complex</taxon>
        <taxon>Bertiereae - Coffeeae clade</taxon>
        <taxon>Coffeeae</taxon>
        <taxon>Coffea</taxon>
    </lineage>
</organism>
<reference evidence="20" key="2">
    <citation type="submission" date="2025-08" db="UniProtKB">
        <authorList>
            <consortium name="RefSeq"/>
        </authorList>
    </citation>
    <scope>IDENTIFICATION</scope>
    <source>
        <tissue evidence="20">Leaves</tissue>
    </source>
</reference>
<dbReference type="Pfam" id="PF00069">
    <property type="entry name" value="Pkinase"/>
    <property type="match status" value="1"/>
</dbReference>
<dbReference type="Gene3D" id="3.80.10.10">
    <property type="entry name" value="Ribonuclease Inhibitor"/>
    <property type="match status" value="3"/>
</dbReference>
<dbReference type="PRINTS" id="PR00019">
    <property type="entry name" value="LEURICHRPT"/>
</dbReference>
<keyword evidence="17" id="KW-0732">Signal</keyword>
<reference evidence="19" key="1">
    <citation type="journal article" date="2025" name="Foods">
        <title>Unveiling the Microbial Signatures of Arabica Coffee Cherries: Insights into Ripeness Specific Diversity, Functional Traits, and Implications for Quality and Safety.</title>
        <authorList>
            <consortium name="RefSeq"/>
            <person name="Tenea G.N."/>
            <person name="Cifuentes V."/>
            <person name="Reyes P."/>
            <person name="Cevallos-Vallejos M."/>
        </authorList>
    </citation>
    <scope>NUCLEOTIDE SEQUENCE [LARGE SCALE GENOMIC DNA]</scope>
</reference>
<dbReference type="InterPro" id="IPR032675">
    <property type="entry name" value="LRR_dom_sf"/>
</dbReference>
<evidence type="ECO:0000256" key="10">
    <source>
        <dbReference type="ARBA" id="ARBA00022840"/>
    </source>
</evidence>
<protein>
    <recommendedName>
        <fullName evidence="2">non-specific serine/threonine protein kinase</fullName>
        <ecNumber evidence="2">2.7.11.1</ecNumber>
    </recommendedName>
</protein>
<evidence type="ECO:0000256" key="7">
    <source>
        <dbReference type="ARBA" id="ARBA00022737"/>
    </source>
</evidence>
<feature type="signal peptide" evidence="17">
    <location>
        <begin position="1"/>
        <end position="25"/>
    </location>
</feature>
<evidence type="ECO:0000256" key="13">
    <source>
        <dbReference type="ARBA" id="ARBA00047899"/>
    </source>
</evidence>
<dbReference type="GO" id="GO:0016020">
    <property type="term" value="C:membrane"/>
    <property type="evidence" value="ECO:0007669"/>
    <property type="project" value="UniProtKB-SubCell"/>
</dbReference>
<dbReference type="Pfam" id="PF00560">
    <property type="entry name" value="LRR_1"/>
    <property type="match status" value="7"/>
</dbReference>
<keyword evidence="10 15" id="KW-0067">ATP-binding</keyword>
<keyword evidence="12 16" id="KW-0472">Membrane</keyword>
<dbReference type="InterPro" id="IPR011009">
    <property type="entry name" value="Kinase-like_dom_sf"/>
</dbReference>
<evidence type="ECO:0000256" key="5">
    <source>
        <dbReference type="ARBA" id="ARBA00022679"/>
    </source>
</evidence>
<evidence type="ECO:0000256" key="9">
    <source>
        <dbReference type="ARBA" id="ARBA00022777"/>
    </source>
</evidence>
<evidence type="ECO:0000259" key="18">
    <source>
        <dbReference type="PROSITE" id="PS50011"/>
    </source>
</evidence>
<keyword evidence="11 16" id="KW-1133">Transmembrane helix</keyword>
<dbReference type="PANTHER" id="PTHR48005">
    <property type="entry name" value="LEUCINE RICH REPEAT KINASE 2"/>
    <property type="match status" value="1"/>
</dbReference>
<dbReference type="InterPro" id="IPR000719">
    <property type="entry name" value="Prot_kinase_dom"/>
</dbReference>
<evidence type="ECO:0000313" key="19">
    <source>
        <dbReference type="Proteomes" id="UP001652660"/>
    </source>
</evidence>
<dbReference type="InterPro" id="IPR008266">
    <property type="entry name" value="Tyr_kinase_AS"/>
</dbReference>
<dbReference type="InterPro" id="IPR017441">
    <property type="entry name" value="Protein_kinase_ATP_BS"/>
</dbReference>
<keyword evidence="3" id="KW-0723">Serine/threonine-protein kinase</keyword>
<dbReference type="Gene3D" id="1.10.510.10">
    <property type="entry name" value="Transferase(Phosphotransferase) domain 1"/>
    <property type="match status" value="1"/>
</dbReference>
<evidence type="ECO:0000256" key="11">
    <source>
        <dbReference type="ARBA" id="ARBA00022989"/>
    </source>
</evidence>
<dbReference type="PROSITE" id="PS00109">
    <property type="entry name" value="PROTEIN_KINASE_TYR"/>
    <property type="match status" value="1"/>
</dbReference>
<proteinExistence type="predicted"/>
<dbReference type="RefSeq" id="XP_027090874.2">
    <property type="nucleotide sequence ID" value="XM_027235073.2"/>
</dbReference>
<keyword evidence="7" id="KW-0677">Repeat</keyword>
<dbReference type="GO" id="GO:0005524">
    <property type="term" value="F:ATP binding"/>
    <property type="evidence" value="ECO:0007669"/>
    <property type="project" value="UniProtKB-UniRule"/>
</dbReference>
<dbReference type="EC" id="2.7.11.1" evidence="2"/>
<dbReference type="GeneID" id="113711844"/>
<dbReference type="PROSITE" id="PS50011">
    <property type="entry name" value="PROTEIN_KINASE_DOM"/>
    <property type="match status" value="1"/>
</dbReference>
<feature type="transmembrane region" description="Helical" evidence="16">
    <location>
        <begin position="633"/>
        <end position="654"/>
    </location>
</feature>
<gene>
    <name evidence="20" type="primary">LOC113711844</name>
</gene>
<dbReference type="Gene3D" id="3.30.200.20">
    <property type="entry name" value="Phosphorylase Kinase, domain 1"/>
    <property type="match status" value="1"/>
</dbReference>
<dbReference type="Pfam" id="PF08263">
    <property type="entry name" value="LRRNT_2"/>
    <property type="match status" value="1"/>
</dbReference>
<evidence type="ECO:0000256" key="12">
    <source>
        <dbReference type="ARBA" id="ARBA00023136"/>
    </source>
</evidence>
<evidence type="ECO:0000256" key="14">
    <source>
        <dbReference type="ARBA" id="ARBA00048679"/>
    </source>
</evidence>
<sequence length="989" mass="109150">MDKHFCSQFMFLGLLLTPFFPKLAPLHFTTLRPNATAREVAHENEVVALLKWKASLDVNSQSLLSSWDSNGSNPCNTWIGIRCNKAGRVGYVELSDFGLRGRLHDLDFSSLNHVVYLDMSNNSLYGTIPSNIGNLSKLYYLDLALNFLLGPIPPEIGLLTNVWDFSLDHNNITGSIPQQIGLLRKLVTFDLGFNYITGIIPSFIGNLTHLHFLALPNNGLSGCIPSTIFSNLTNLQYLYLYSNQLSGPIPGEVGMVRSLWDLELADNHLTGQIPASIGNLSNLIDLILRVNQLSGLIPEEIGKLHSMLDLELGANNLEGNIPSSIGNLGRLEYLSLYDNKFTGKILSSLKNCTRLYRIDLRSNEFSENISQNFGMYSNLNYIDLSDNSFYGELSVTWGHCRNLTGFKASNNNLSGKIPDEIGGASQLEVLDLSSNRLTGRIPQIFVKFISLLDLRLNNNKLSGDIPSTIGKLSKLLHLNLAENNLSGPIPPEIGECKELLDSNLSQNALNGKIPFQIGEMNSLETLDLSHNMLIGELPQQLGELKSFQIMNFSHNELSGSVPSSFSQCLSLVLVNISYNQLEGPLPNIAAFRKAPFDALRNNKDLCGDVAGLKACPRSGSNQVNKSSSKAKTMLIVFPTLGTMLFCVLLLFVALTRKSSKARTESGCDRNKDPFAIWSFDGKMVYKDIVKATEDFSAHYCIGVGGNASVFGAEMPNGQIVAVKKLHTQENIGLSSPEGFRNEILALTEIRHRNIVKLYGFCSHALHSFLVYEFLEGGSLLDRLSNDEKAMNLKWITRIRILTDVANALFYMHHDRSPPIIHRDISSKNVLLDSENVAHISDFGCARFLKPHSSNWTTFAGTYGYAAPELAYTMEVTEKCDVYSFGVLALEVIVGKHPSDLISILLSTPSSMPKPKSLDIMLKDVLDKRIPPPTLQEAEDVVLAAKLAIACVHTSPQFRPTMQQVSGHISRKKSASKSLSLVTLSELLYS</sequence>
<dbReference type="SUPFAM" id="SSF52047">
    <property type="entry name" value="RNI-like"/>
    <property type="match status" value="1"/>
</dbReference>
<dbReference type="GO" id="GO:0004674">
    <property type="term" value="F:protein serine/threonine kinase activity"/>
    <property type="evidence" value="ECO:0007669"/>
    <property type="project" value="UniProtKB-KW"/>
</dbReference>
<comment type="subcellular location">
    <subcellularLocation>
        <location evidence="1">Membrane</location>
    </subcellularLocation>
</comment>
<name>A0A6P6UK25_COFAR</name>
<evidence type="ECO:0000313" key="20">
    <source>
        <dbReference type="RefSeq" id="XP_027090874.2"/>
    </source>
</evidence>
<dbReference type="InterPro" id="IPR013210">
    <property type="entry name" value="LRR_N_plant-typ"/>
</dbReference>
<keyword evidence="19" id="KW-1185">Reference proteome</keyword>
<dbReference type="SUPFAM" id="SSF52058">
    <property type="entry name" value="L domain-like"/>
    <property type="match status" value="1"/>
</dbReference>
<evidence type="ECO:0000256" key="15">
    <source>
        <dbReference type="PROSITE-ProRule" id="PRU10141"/>
    </source>
</evidence>
<dbReference type="InterPro" id="IPR001611">
    <property type="entry name" value="Leu-rich_rpt"/>
</dbReference>
<dbReference type="SMART" id="SM00365">
    <property type="entry name" value="LRR_SD22"/>
    <property type="match status" value="5"/>
</dbReference>
<keyword evidence="9" id="KW-0418">Kinase</keyword>
<dbReference type="Pfam" id="PF13855">
    <property type="entry name" value="LRR_8"/>
    <property type="match status" value="1"/>
</dbReference>
<evidence type="ECO:0000256" key="3">
    <source>
        <dbReference type="ARBA" id="ARBA00022527"/>
    </source>
</evidence>
<dbReference type="PANTHER" id="PTHR48005:SF70">
    <property type="entry name" value="MDIS1-INTERACTING RECEPTOR LIKE KINASE 2-LIKE"/>
    <property type="match status" value="1"/>
</dbReference>
<keyword evidence="8 15" id="KW-0547">Nucleotide-binding</keyword>
<evidence type="ECO:0000256" key="16">
    <source>
        <dbReference type="SAM" id="Phobius"/>
    </source>
</evidence>
<dbReference type="InterPro" id="IPR051420">
    <property type="entry name" value="Ser_Thr_Kinases_DiverseReg"/>
</dbReference>
<keyword evidence="5" id="KW-0808">Transferase</keyword>
<dbReference type="SMART" id="SM00369">
    <property type="entry name" value="LRR_TYP"/>
    <property type="match status" value="8"/>
</dbReference>
<dbReference type="InterPro" id="IPR003591">
    <property type="entry name" value="Leu-rich_rpt_typical-subtyp"/>
</dbReference>
<dbReference type="PROSITE" id="PS00107">
    <property type="entry name" value="PROTEIN_KINASE_ATP"/>
    <property type="match status" value="1"/>
</dbReference>